<proteinExistence type="predicted"/>
<protein>
    <submittedName>
        <fullName evidence="1">Uncharacterized protein</fullName>
    </submittedName>
</protein>
<sequence length="47" mass="5269">MRTFFLASETTGIDMAPTHISGLVSPRQTRMARTFIVDEVINDQANE</sequence>
<gene>
    <name evidence="1" type="ORF">PFI31113_02238</name>
</gene>
<dbReference type="EMBL" id="CABPRW010000004">
    <property type="protein sequence ID" value="VVE04021.1"/>
    <property type="molecule type" value="Genomic_DNA"/>
</dbReference>
<dbReference type="AlphaFoldDB" id="A0A5E4UVM3"/>
<dbReference type="Proteomes" id="UP000382577">
    <property type="component" value="Unassembled WGS sequence"/>
</dbReference>
<name>A0A5E4UVM3_9BURK</name>
<evidence type="ECO:0000313" key="1">
    <source>
        <dbReference type="EMBL" id="VVE04021.1"/>
    </source>
</evidence>
<accession>A0A5E4UVM3</accession>
<reference evidence="1 2" key="1">
    <citation type="submission" date="2019-08" db="EMBL/GenBank/DDBJ databases">
        <authorList>
            <person name="Peeters C."/>
        </authorList>
    </citation>
    <scope>NUCLEOTIDE SEQUENCE [LARGE SCALE GENOMIC DNA]</scope>
    <source>
        <strain evidence="1 2">LMG 31113</strain>
    </source>
</reference>
<evidence type="ECO:0000313" key="2">
    <source>
        <dbReference type="Proteomes" id="UP000382577"/>
    </source>
</evidence>
<organism evidence="1 2">
    <name type="scientific">Pandoraea fibrosis</name>
    <dbReference type="NCBI Taxonomy" id="1891094"/>
    <lineage>
        <taxon>Bacteria</taxon>
        <taxon>Pseudomonadati</taxon>
        <taxon>Pseudomonadota</taxon>
        <taxon>Betaproteobacteria</taxon>
        <taxon>Burkholderiales</taxon>
        <taxon>Burkholderiaceae</taxon>
        <taxon>Pandoraea</taxon>
    </lineage>
</organism>